<dbReference type="GO" id="GO:0005524">
    <property type="term" value="F:ATP binding"/>
    <property type="evidence" value="ECO:0007669"/>
    <property type="project" value="UniProtKB-UniRule"/>
</dbReference>
<dbReference type="FunFam" id="3.40.50.20:FF:000010">
    <property type="entry name" value="Propionyl-CoA carboxylase subunit alpha"/>
    <property type="match status" value="1"/>
</dbReference>
<dbReference type="NCBIfam" id="NF006367">
    <property type="entry name" value="PRK08591.1"/>
    <property type="match status" value="1"/>
</dbReference>
<evidence type="ECO:0000256" key="19">
    <source>
        <dbReference type="RuleBase" id="RU365063"/>
    </source>
</evidence>
<evidence type="ECO:0000256" key="1">
    <source>
        <dbReference type="ARBA" id="ARBA00003761"/>
    </source>
</evidence>
<dbReference type="InterPro" id="IPR005482">
    <property type="entry name" value="Biotin_COase_C"/>
</dbReference>
<dbReference type="GO" id="GO:0004075">
    <property type="term" value="F:biotin carboxylase activity"/>
    <property type="evidence" value="ECO:0007669"/>
    <property type="project" value="UniProtKB-EC"/>
</dbReference>
<dbReference type="InterPro" id="IPR051602">
    <property type="entry name" value="ACC_Biotin_Carboxylase"/>
</dbReference>
<dbReference type="RefSeq" id="WP_150040534.1">
    <property type="nucleotide sequence ID" value="NZ_OW485601.1"/>
</dbReference>
<dbReference type="InterPro" id="IPR016185">
    <property type="entry name" value="PreATP-grasp_dom_sf"/>
</dbReference>
<evidence type="ECO:0000256" key="4">
    <source>
        <dbReference type="ARBA" id="ARBA00013263"/>
    </source>
</evidence>
<comment type="subunit">
    <text evidence="3 19">Acetyl-CoA carboxylase is a heterohexamer of biotin carboxyl carrier protein, biotin carboxylase and the two subunits of carboxyl transferase in a 2:2 complex.</text>
</comment>
<organism evidence="22 23">
    <name type="scientific">Rhodovastum atsumiense</name>
    <dbReference type="NCBI Taxonomy" id="504468"/>
    <lineage>
        <taxon>Bacteria</taxon>
        <taxon>Pseudomonadati</taxon>
        <taxon>Pseudomonadota</taxon>
        <taxon>Alphaproteobacteria</taxon>
        <taxon>Acetobacterales</taxon>
        <taxon>Acetobacteraceae</taxon>
        <taxon>Rhodovastum</taxon>
    </lineage>
</organism>
<keyword evidence="14 19" id="KW-0275">Fatty acid biosynthesis</keyword>
<evidence type="ECO:0000256" key="16">
    <source>
        <dbReference type="ARBA" id="ARBA00033786"/>
    </source>
</evidence>
<name>A0A5M6IYI3_9PROT</name>
<gene>
    <name evidence="22" type="primary">accC</name>
    <name evidence="22" type="ORF">F1189_09675</name>
</gene>
<keyword evidence="6 19" id="KW-0444">Lipid biosynthesis</keyword>
<evidence type="ECO:0000256" key="15">
    <source>
        <dbReference type="ARBA" id="ARBA00023267"/>
    </source>
</evidence>
<keyword evidence="12" id="KW-0460">Magnesium</keyword>
<dbReference type="EMBL" id="VWPK01000012">
    <property type="protein sequence ID" value="KAA5612435.1"/>
    <property type="molecule type" value="Genomic_DNA"/>
</dbReference>
<dbReference type="InterPro" id="IPR004549">
    <property type="entry name" value="Acetyl_CoA_COase_biotin_COase"/>
</dbReference>
<dbReference type="FunFam" id="3.30.1490.20:FF:000018">
    <property type="entry name" value="Biotin carboxylase"/>
    <property type="match status" value="1"/>
</dbReference>
<evidence type="ECO:0000256" key="13">
    <source>
        <dbReference type="ARBA" id="ARBA00023098"/>
    </source>
</evidence>
<dbReference type="GO" id="GO:2001295">
    <property type="term" value="P:malonyl-CoA biosynthetic process"/>
    <property type="evidence" value="ECO:0007669"/>
    <property type="project" value="UniProtKB-UniPathway"/>
</dbReference>
<dbReference type="EC" id="6.3.4.14" evidence="4 19"/>
<dbReference type="PROSITE" id="PS00866">
    <property type="entry name" value="CPSASE_1"/>
    <property type="match status" value="1"/>
</dbReference>
<dbReference type="Pfam" id="PF02786">
    <property type="entry name" value="CPSase_L_D2"/>
    <property type="match status" value="1"/>
</dbReference>
<dbReference type="SUPFAM" id="SSF51246">
    <property type="entry name" value="Rudiment single hybrid motif"/>
    <property type="match status" value="1"/>
</dbReference>
<evidence type="ECO:0000256" key="10">
    <source>
        <dbReference type="ARBA" id="ARBA00022832"/>
    </source>
</evidence>
<dbReference type="PROSITE" id="PS50979">
    <property type="entry name" value="BC"/>
    <property type="match status" value="1"/>
</dbReference>
<dbReference type="InterPro" id="IPR011054">
    <property type="entry name" value="Rudment_hybrid_motif"/>
</dbReference>
<keyword evidence="15 19" id="KW-0092">Biotin</keyword>
<dbReference type="PROSITE" id="PS50975">
    <property type="entry name" value="ATP_GRASP"/>
    <property type="match status" value="1"/>
</dbReference>
<dbReference type="UniPathway" id="UPA00655">
    <property type="reaction ID" value="UER00711"/>
</dbReference>
<comment type="catalytic activity">
    <reaction evidence="17 19">
        <text>N(6)-biotinyl-L-lysyl-[protein] + hydrogencarbonate + ATP = N(6)-carboxybiotinyl-L-lysyl-[protein] + ADP + phosphate + H(+)</text>
        <dbReference type="Rhea" id="RHEA:13501"/>
        <dbReference type="Rhea" id="RHEA-COMP:10505"/>
        <dbReference type="Rhea" id="RHEA-COMP:10506"/>
        <dbReference type="ChEBI" id="CHEBI:15378"/>
        <dbReference type="ChEBI" id="CHEBI:17544"/>
        <dbReference type="ChEBI" id="CHEBI:30616"/>
        <dbReference type="ChEBI" id="CHEBI:43474"/>
        <dbReference type="ChEBI" id="CHEBI:83144"/>
        <dbReference type="ChEBI" id="CHEBI:83145"/>
        <dbReference type="ChEBI" id="CHEBI:456216"/>
        <dbReference type="EC" id="6.3.4.14"/>
    </reaction>
</comment>
<dbReference type="InterPro" id="IPR011761">
    <property type="entry name" value="ATP-grasp"/>
</dbReference>
<comment type="pathway">
    <text evidence="2 19">Lipid metabolism; malonyl-CoA biosynthesis; malonyl-CoA from acetyl-CoA: step 1/1.</text>
</comment>
<dbReference type="Gene3D" id="3.40.50.20">
    <property type="match status" value="1"/>
</dbReference>
<keyword evidence="11 18" id="KW-0067">ATP-binding</keyword>
<dbReference type="Pfam" id="PF02785">
    <property type="entry name" value="Biotin_carb_C"/>
    <property type="match status" value="1"/>
</dbReference>
<dbReference type="InterPro" id="IPR005481">
    <property type="entry name" value="BC-like_N"/>
</dbReference>
<dbReference type="Proteomes" id="UP000325255">
    <property type="component" value="Unassembled WGS sequence"/>
</dbReference>
<dbReference type="PROSITE" id="PS00867">
    <property type="entry name" value="CPSASE_2"/>
    <property type="match status" value="1"/>
</dbReference>
<evidence type="ECO:0000256" key="14">
    <source>
        <dbReference type="ARBA" id="ARBA00023160"/>
    </source>
</evidence>
<evidence type="ECO:0000313" key="23">
    <source>
        <dbReference type="Proteomes" id="UP000325255"/>
    </source>
</evidence>
<dbReference type="GO" id="GO:0046872">
    <property type="term" value="F:metal ion binding"/>
    <property type="evidence" value="ECO:0007669"/>
    <property type="project" value="UniProtKB-KW"/>
</dbReference>
<reference evidence="22 23" key="1">
    <citation type="submission" date="2019-09" db="EMBL/GenBank/DDBJ databases">
        <title>Genome sequence of Rhodovastum atsumiense, a diverse member of the Acetobacteraceae family of non-sulfur purple photosynthetic bacteria.</title>
        <authorList>
            <person name="Meyer T."/>
            <person name="Kyndt J."/>
        </authorList>
    </citation>
    <scope>NUCLEOTIDE SEQUENCE [LARGE SCALE GENOMIC DNA]</scope>
    <source>
        <strain evidence="22 23">DSM 21279</strain>
    </source>
</reference>
<keyword evidence="8" id="KW-0479">Metal-binding</keyword>
<dbReference type="SUPFAM" id="SSF56059">
    <property type="entry name" value="Glutathione synthetase ATP-binding domain-like"/>
    <property type="match status" value="1"/>
</dbReference>
<dbReference type="Gene3D" id="3.30.470.20">
    <property type="entry name" value="ATP-grasp fold, B domain"/>
    <property type="match status" value="1"/>
</dbReference>
<dbReference type="AlphaFoldDB" id="A0A5M6IYI3"/>
<proteinExistence type="predicted"/>
<keyword evidence="10 19" id="KW-0276">Fatty acid metabolism</keyword>
<evidence type="ECO:0000313" key="22">
    <source>
        <dbReference type="EMBL" id="KAA5612435.1"/>
    </source>
</evidence>
<sequence>MFQKILIANRGEIALRIQRACREMGIRTVAVHSTADAAAMHVRLADESVCIGPPAARDSYLNVPSILSAATITGADAIHPGYGFLSENASFAEMVEAHGLTFIGPSPAHIRMMGDKIAAKAAMGALGVPLVPGSAGAIADIDEARRIASDIGYPVLIKAAAGGGGRGMKVAAGPDELEEAWQLARTEARAAFGNDAVYMEKYLDRPRHIELQILADNFGQVVHFGERDCSLQRRHQKLLEEAGSPALTPGQRDALGSTVTAALSQLGYRNAGTLEFLYQDGHFAFIEMNTRLQVEHPVTEMVCGVDLVREQIRIAAGRRLSYEQSEIAFTGHAIECRITAENPETFMPTPGRVTAFHAPGGLGVRVDSALYAGYVVPPYYDSMVAKLIVHAPTRAEAIARLRRSLAEFAVVGIETTVPLHQRIVEHPDFIAGQYTIHWLERFVSQQG</sequence>
<dbReference type="InterPro" id="IPR011764">
    <property type="entry name" value="Biotin_carboxylation_dom"/>
</dbReference>
<evidence type="ECO:0000259" key="21">
    <source>
        <dbReference type="PROSITE" id="PS50979"/>
    </source>
</evidence>
<comment type="function">
    <text evidence="1 19">This protein is a component of the acetyl coenzyme A carboxylase complex; first, biotin carboxylase catalyzes the carboxylation of the carrier protein and then the transcarboxylase transfers the carboxyl group to form malonyl-CoA.</text>
</comment>
<dbReference type="GO" id="GO:0006633">
    <property type="term" value="P:fatty acid biosynthetic process"/>
    <property type="evidence" value="ECO:0007669"/>
    <property type="project" value="UniProtKB-KW"/>
</dbReference>
<keyword evidence="9 18" id="KW-0547">Nucleotide-binding</keyword>
<dbReference type="Pfam" id="PF00289">
    <property type="entry name" value="Biotin_carb_N"/>
    <property type="match status" value="1"/>
</dbReference>
<dbReference type="NCBIfam" id="TIGR00514">
    <property type="entry name" value="accC"/>
    <property type="match status" value="1"/>
</dbReference>
<dbReference type="OrthoDB" id="9763189at2"/>
<dbReference type="InterPro" id="IPR005479">
    <property type="entry name" value="CPAse_ATP-bd"/>
</dbReference>
<dbReference type="SUPFAM" id="SSF52440">
    <property type="entry name" value="PreATP-grasp domain"/>
    <property type="match status" value="1"/>
</dbReference>
<dbReference type="PANTHER" id="PTHR48095">
    <property type="entry name" value="PYRUVATE CARBOXYLASE SUBUNIT A"/>
    <property type="match status" value="1"/>
</dbReference>
<feature type="domain" description="Biotin carboxylation" evidence="21">
    <location>
        <begin position="1"/>
        <end position="444"/>
    </location>
</feature>
<evidence type="ECO:0000256" key="5">
    <source>
        <dbReference type="ARBA" id="ARBA00017242"/>
    </source>
</evidence>
<evidence type="ECO:0000256" key="8">
    <source>
        <dbReference type="ARBA" id="ARBA00022723"/>
    </source>
</evidence>
<evidence type="ECO:0000256" key="7">
    <source>
        <dbReference type="ARBA" id="ARBA00022598"/>
    </source>
</evidence>
<evidence type="ECO:0000256" key="12">
    <source>
        <dbReference type="ARBA" id="ARBA00022842"/>
    </source>
</evidence>
<dbReference type="SMART" id="SM00878">
    <property type="entry name" value="Biotin_carb_C"/>
    <property type="match status" value="1"/>
</dbReference>
<evidence type="ECO:0000256" key="6">
    <source>
        <dbReference type="ARBA" id="ARBA00022516"/>
    </source>
</evidence>
<evidence type="ECO:0000256" key="3">
    <source>
        <dbReference type="ARBA" id="ARBA00011750"/>
    </source>
</evidence>
<dbReference type="InterPro" id="IPR013815">
    <property type="entry name" value="ATP_grasp_subdomain_1"/>
</dbReference>
<feature type="domain" description="ATP-grasp" evidence="20">
    <location>
        <begin position="120"/>
        <end position="316"/>
    </location>
</feature>
<keyword evidence="23" id="KW-1185">Reference proteome</keyword>
<evidence type="ECO:0000259" key="20">
    <source>
        <dbReference type="PROSITE" id="PS50975"/>
    </source>
</evidence>
<keyword evidence="7 19" id="KW-0436">Ligase</keyword>
<evidence type="ECO:0000256" key="11">
    <source>
        <dbReference type="ARBA" id="ARBA00022840"/>
    </source>
</evidence>
<evidence type="ECO:0000256" key="17">
    <source>
        <dbReference type="ARBA" id="ARBA00048600"/>
    </source>
</evidence>
<evidence type="ECO:0000256" key="2">
    <source>
        <dbReference type="ARBA" id="ARBA00004956"/>
    </source>
</evidence>
<evidence type="ECO:0000256" key="9">
    <source>
        <dbReference type="ARBA" id="ARBA00022741"/>
    </source>
</evidence>
<protein>
    <recommendedName>
        <fullName evidence="5 19">Biotin carboxylase</fullName>
        <ecNumber evidence="4 19">6.3.4.14</ecNumber>
    </recommendedName>
    <alternativeName>
        <fullName evidence="16 19">Acetyl-coenzyme A carboxylase biotin carboxylase subunit A</fullName>
    </alternativeName>
</protein>
<dbReference type="PANTHER" id="PTHR48095:SF2">
    <property type="entry name" value="BIOTIN CARBOXYLASE, CHLOROPLASTIC"/>
    <property type="match status" value="1"/>
</dbReference>
<dbReference type="Gene3D" id="3.30.1490.20">
    <property type="entry name" value="ATP-grasp fold, A domain"/>
    <property type="match status" value="1"/>
</dbReference>
<accession>A0A5M6IYI3</accession>
<evidence type="ECO:0000256" key="18">
    <source>
        <dbReference type="PROSITE-ProRule" id="PRU00409"/>
    </source>
</evidence>
<keyword evidence="13 19" id="KW-0443">Lipid metabolism</keyword>
<comment type="caution">
    <text evidence="22">The sequence shown here is derived from an EMBL/GenBank/DDBJ whole genome shotgun (WGS) entry which is preliminary data.</text>
</comment>